<protein>
    <submittedName>
        <fullName evidence="1">Four helix bundle protein</fullName>
    </submittedName>
</protein>
<comment type="caution">
    <text evidence="1">The sequence shown here is derived from an EMBL/GenBank/DDBJ whole genome shotgun (WGS) entry which is preliminary data.</text>
</comment>
<keyword evidence="2" id="KW-1185">Reference proteome</keyword>
<accession>A0A4R6TWR4</accession>
<dbReference type="RefSeq" id="WP_133643390.1">
    <property type="nucleotide sequence ID" value="NZ_SNYI01000001.1"/>
</dbReference>
<dbReference type="Proteomes" id="UP000295468">
    <property type="component" value="Unassembled WGS sequence"/>
</dbReference>
<dbReference type="OrthoDB" id="9811959at2"/>
<dbReference type="AlphaFoldDB" id="A0A4R6TWR4"/>
<sequence length="117" mass="13794">MIHTQLDVWKKSIELVKEVYLCSKRLPKEEQFELASQMRRAAISIPANIAEGATRRSTKDYLRFIRISYSSLAELDTYFVLVQELNYIRKEDLPIQLLISVRKMLYRLQDSLSKQLV</sequence>
<gene>
    <name evidence="1" type="ORF">CLV82_1238</name>
</gene>
<reference evidence="1 2" key="1">
    <citation type="submission" date="2019-03" db="EMBL/GenBank/DDBJ databases">
        <title>Genomic Encyclopedia of Archaeal and Bacterial Type Strains, Phase II (KMG-II): from individual species to whole genera.</title>
        <authorList>
            <person name="Goeker M."/>
        </authorList>
    </citation>
    <scope>NUCLEOTIDE SEQUENCE [LARGE SCALE GENOMIC DNA]</scope>
    <source>
        <strain evidence="1 2">DSM 18435</strain>
    </source>
</reference>
<dbReference type="NCBIfam" id="TIGR02436">
    <property type="entry name" value="four helix bundle protein"/>
    <property type="match status" value="1"/>
</dbReference>
<dbReference type="PANTHER" id="PTHR38471">
    <property type="entry name" value="FOUR HELIX BUNDLE PROTEIN"/>
    <property type="match status" value="1"/>
</dbReference>
<dbReference type="SUPFAM" id="SSF158446">
    <property type="entry name" value="IVS-encoded protein-like"/>
    <property type="match status" value="1"/>
</dbReference>
<dbReference type="PANTHER" id="PTHR38471:SF2">
    <property type="entry name" value="FOUR HELIX BUNDLE PROTEIN"/>
    <property type="match status" value="1"/>
</dbReference>
<organism evidence="1 2">
    <name type="scientific">Zeaxanthinibacter enoshimensis</name>
    <dbReference type="NCBI Taxonomy" id="392009"/>
    <lineage>
        <taxon>Bacteria</taxon>
        <taxon>Pseudomonadati</taxon>
        <taxon>Bacteroidota</taxon>
        <taxon>Flavobacteriia</taxon>
        <taxon>Flavobacteriales</taxon>
        <taxon>Flavobacteriaceae</taxon>
        <taxon>Zeaxanthinibacter</taxon>
    </lineage>
</organism>
<dbReference type="InterPro" id="IPR012657">
    <property type="entry name" value="23S_rRNA-intervening_sequence"/>
</dbReference>
<dbReference type="EMBL" id="SNYI01000001">
    <property type="protein sequence ID" value="TDQ33398.1"/>
    <property type="molecule type" value="Genomic_DNA"/>
</dbReference>
<dbReference type="InterPro" id="IPR036583">
    <property type="entry name" value="23S_rRNA_IVS_sf"/>
</dbReference>
<dbReference type="Gene3D" id="1.20.1440.60">
    <property type="entry name" value="23S rRNA-intervening sequence"/>
    <property type="match status" value="1"/>
</dbReference>
<proteinExistence type="predicted"/>
<evidence type="ECO:0000313" key="1">
    <source>
        <dbReference type="EMBL" id="TDQ33398.1"/>
    </source>
</evidence>
<dbReference type="CDD" id="cd16377">
    <property type="entry name" value="23S_rRNA_IVP_like"/>
    <property type="match status" value="1"/>
</dbReference>
<name>A0A4R6TWR4_9FLAO</name>
<dbReference type="Pfam" id="PF05635">
    <property type="entry name" value="23S_rRNA_IVP"/>
    <property type="match status" value="1"/>
</dbReference>
<evidence type="ECO:0000313" key="2">
    <source>
        <dbReference type="Proteomes" id="UP000295468"/>
    </source>
</evidence>